<evidence type="ECO:0000313" key="9">
    <source>
        <dbReference type="EMBL" id="KAF4627791.1"/>
    </source>
</evidence>
<feature type="domain" description="Beta galactosidase small chain/" evidence="8">
    <location>
        <begin position="801"/>
        <end position="1083"/>
    </location>
</feature>
<gene>
    <name evidence="9" type="ORF">G7Y89_g10362</name>
</gene>
<evidence type="ECO:0000256" key="4">
    <source>
        <dbReference type="ARBA" id="ARBA00022801"/>
    </source>
</evidence>
<dbReference type="InterPro" id="IPR008979">
    <property type="entry name" value="Galactose-bd-like_sf"/>
</dbReference>
<keyword evidence="10" id="KW-1185">Reference proteome</keyword>
<keyword evidence="4" id="KW-0378">Hydrolase</keyword>
<organism evidence="9 10">
    <name type="scientific">Cudoniella acicularis</name>
    <dbReference type="NCBI Taxonomy" id="354080"/>
    <lineage>
        <taxon>Eukaryota</taxon>
        <taxon>Fungi</taxon>
        <taxon>Dikarya</taxon>
        <taxon>Ascomycota</taxon>
        <taxon>Pezizomycotina</taxon>
        <taxon>Leotiomycetes</taxon>
        <taxon>Helotiales</taxon>
        <taxon>Tricladiaceae</taxon>
        <taxon>Cudoniella</taxon>
    </lineage>
</organism>
<sequence length="1084" mass="123236">MAQTFREEANTVSRDEEGARGYLQVKHPITPADANHPDLENLAIDFGCTSSASHTFPTKLPDWSNQRVLHRNTLPPRASFYIYDNVTDALTRDVSKSKTYSLSGTWDFKLDKSPFDTTLASHDSQFDSEKWGEIEVPGMWQLQGYGKGPQYTNVNFPFPVDPPNIPYDTSETGQYRRTFIVPKSFRGHQLRLRFEGVDSAFHLWINGNEVGYSQGSRNPSEFDITKYVNEKEKNTLAVHVYQFSDGSYIEDQDQWWLSGIFRDVNLLAFPKIHFEDFQIQTHLSALYTDATLSVRVTLNTAAEVSLQLLDATGKQVTTGKITASPSGTLLLPIKDPNKWTAETPYLYQLVLSTLDCAVEQRVGFRNTELKNGVFMVNGKPIIIRGVNRHEHHPDSGRAVPYEFLRRDLLLMKRHNINAIRTSHYINDTRLYDFADELGLWILDECDLECHGFGEIDENSLSFEGKRVSAPGKEVKIQGNPARWVSDNPEWTEAYVDRAKQAIIRDKNHPSIILWSLGNESFYGRNHQAMYDFIHAYDPTRLVHYEADYNAQTVDIFSRMYTSVEEIINFARSEEKWEKPLVMCEYVHAMGNGPGAIQEYIDAFYKYSRLMGGFVWEWANHGLRTKTADGEEYYGYGGDFGDDPNDGHFVMDGLLFSDHTPTPGLTEYKKAIEPVQVLGGDHRKVKIISRYDHTTLDHLKCEWRLVGDGFSKPGKEVKIPSGVQPGETVELKIEGLFELAKGESYLEVIFTLKESTNWAEAGHEIAFGQIQLTPATTLQILKVLTPSTKGSKYTQISPQTLEISTSKGTTWQFNIIHGTLTSWKRAGGGEVISSSYPTLDFYRAQTDNDRPTRFGQSWVRSRLHQTKCHVRSVTWSYSSSGVVIKVDTRIAPPVLQWSVDTIFTYTFTDDYISIKVHGKPRGQMLPNSFARIGLTLSSNDIESVSWFGRGPGESYRDSKLSQKIGNYSLPVDKLFTDYEFPQENGNRTDVRWVSFHKKGEKKGRAELTARFGELDGASFSAMHYETKDLDECKHPYELYKRKKEETIIRLDWAHHGLGTGSCGPATLDEYVLGCEEFEYEVLLDA</sequence>
<dbReference type="GO" id="GO:0009341">
    <property type="term" value="C:beta-galactosidase complex"/>
    <property type="evidence" value="ECO:0007669"/>
    <property type="project" value="InterPro"/>
</dbReference>
<comment type="catalytic activity">
    <reaction evidence="1">
        <text>Hydrolysis of terminal non-reducing beta-D-galactose residues in beta-D-galactosides.</text>
        <dbReference type="EC" id="3.2.1.23"/>
    </reaction>
</comment>
<dbReference type="Pfam" id="PF02836">
    <property type="entry name" value="Glyco_hydro_2_C"/>
    <property type="match status" value="1"/>
</dbReference>
<proteinExistence type="inferred from homology"/>
<dbReference type="PANTHER" id="PTHR46323">
    <property type="entry name" value="BETA-GALACTOSIDASE"/>
    <property type="match status" value="1"/>
</dbReference>
<dbReference type="SUPFAM" id="SSF51445">
    <property type="entry name" value="(Trans)glycosidases"/>
    <property type="match status" value="1"/>
</dbReference>
<dbReference type="FunFam" id="3.20.20.80:FF:000018">
    <property type="entry name" value="Beta-galactosidase"/>
    <property type="match status" value="1"/>
</dbReference>
<evidence type="ECO:0000256" key="2">
    <source>
        <dbReference type="ARBA" id="ARBA00007401"/>
    </source>
</evidence>
<dbReference type="Pfam" id="PF00703">
    <property type="entry name" value="Glyco_hydro_2"/>
    <property type="match status" value="1"/>
</dbReference>
<evidence type="ECO:0000256" key="1">
    <source>
        <dbReference type="ARBA" id="ARBA00001412"/>
    </source>
</evidence>
<comment type="caution">
    <text evidence="9">The sequence shown here is derived from an EMBL/GenBank/DDBJ whole genome shotgun (WGS) entry which is preliminary data.</text>
</comment>
<dbReference type="PANTHER" id="PTHR46323:SF2">
    <property type="entry name" value="BETA-GALACTOSIDASE"/>
    <property type="match status" value="1"/>
</dbReference>
<dbReference type="InterPro" id="IPR006103">
    <property type="entry name" value="Glyco_hydro_2_cat"/>
</dbReference>
<dbReference type="InterPro" id="IPR004199">
    <property type="entry name" value="B-gal_small/dom_5"/>
</dbReference>
<evidence type="ECO:0000313" key="10">
    <source>
        <dbReference type="Proteomes" id="UP000566819"/>
    </source>
</evidence>
<dbReference type="EMBL" id="JAAMPI010000910">
    <property type="protein sequence ID" value="KAF4627791.1"/>
    <property type="molecule type" value="Genomic_DNA"/>
</dbReference>
<dbReference type="InterPro" id="IPR017853">
    <property type="entry name" value="GH"/>
</dbReference>
<dbReference type="Pfam" id="PF02929">
    <property type="entry name" value="Bgal_small_N"/>
    <property type="match status" value="1"/>
</dbReference>
<dbReference type="InterPro" id="IPR050347">
    <property type="entry name" value="Bact_Beta-galactosidase"/>
</dbReference>
<dbReference type="AlphaFoldDB" id="A0A8H4VZ50"/>
<evidence type="ECO:0000259" key="8">
    <source>
        <dbReference type="SMART" id="SM01038"/>
    </source>
</evidence>
<evidence type="ECO:0000256" key="5">
    <source>
        <dbReference type="ARBA" id="ARBA00023295"/>
    </source>
</evidence>
<dbReference type="GO" id="GO:0005990">
    <property type="term" value="P:lactose catabolic process"/>
    <property type="evidence" value="ECO:0007669"/>
    <property type="project" value="TreeGrafter"/>
</dbReference>
<dbReference type="InterPro" id="IPR036156">
    <property type="entry name" value="Beta-gal/glucu_dom_sf"/>
</dbReference>
<dbReference type="SUPFAM" id="SSF49303">
    <property type="entry name" value="beta-Galactosidase/glucuronidase domain"/>
    <property type="match status" value="2"/>
</dbReference>
<dbReference type="InterPro" id="IPR023232">
    <property type="entry name" value="Glyco_hydro_2_AS"/>
</dbReference>
<dbReference type="SMART" id="SM01038">
    <property type="entry name" value="Bgal_small_N"/>
    <property type="match status" value="1"/>
</dbReference>
<dbReference type="InterPro" id="IPR011013">
    <property type="entry name" value="Gal_mutarotase_sf_dom"/>
</dbReference>
<dbReference type="Pfam" id="PF02837">
    <property type="entry name" value="Glyco_hydro_2_N"/>
    <property type="match status" value="1"/>
</dbReference>
<name>A0A8H4VZ50_9HELO</name>
<protein>
    <recommendedName>
        <fullName evidence="3">beta-galactosidase</fullName>
        <ecNumber evidence="3">3.2.1.23</ecNumber>
    </recommendedName>
    <alternativeName>
        <fullName evidence="6">Lactase</fullName>
    </alternativeName>
</protein>
<dbReference type="PROSITE" id="PS00608">
    <property type="entry name" value="GLYCOSYL_HYDROL_F2_2"/>
    <property type="match status" value="1"/>
</dbReference>
<feature type="region of interest" description="Disordered" evidence="7">
    <location>
        <begin position="1"/>
        <end position="20"/>
    </location>
</feature>
<dbReference type="SUPFAM" id="SSF49785">
    <property type="entry name" value="Galactose-binding domain-like"/>
    <property type="match status" value="1"/>
</dbReference>
<dbReference type="GO" id="GO:0004565">
    <property type="term" value="F:beta-galactosidase activity"/>
    <property type="evidence" value="ECO:0007669"/>
    <property type="project" value="UniProtKB-EC"/>
</dbReference>
<dbReference type="Gene3D" id="3.20.20.80">
    <property type="entry name" value="Glycosidases"/>
    <property type="match status" value="1"/>
</dbReference>
<dbReference type="SUPFAM" id="SSF74650">
    <property type="entry name" value="Galactose mutarotase-like"/>
    <property type="match status" value="1"/>
</dbReference>
<dbReference type="InterPro" id="IPR006104">
    <property type="entry name" value="Glyco_hydro_2_N"/>
</dbReference>
<feature type="compositionally biased region" description="Basic and acidic residues" evidence="7">
    <location>
        <begin position="1"/>
        <end position="19"/>
    </location>
</feature>
<dbReference type="GO" id="GO:0030246">
    <property type="term" value="F:carbohydrate binding"/>
    <property type="evidence" value="ECO:0007669"/>
    <property type="project" value="InterPro"/>
</dbReference>
<dbReference type="Gene3D" id="2.60.40.10">
    <property type="entry name" value="Immunoglobulins"/>
    <property type="match status" value="2"/>
</dbReference>
<reference evidence="9 10" key="1">
    <citation type="submission" date="2020-03" db="EMBL/GenBank/DDBJ databases">
        <title>Draft Genome Sequence of Cudoniella acicularis.</title>
        <authorList>
            <person name="Buettner E."/>
            <person name="Kellner H."/>
        </authorList>
    </citation>
    <scope>NUCLEOTIDE SEQUENCE [LARGE SCALE GENOMIC DNA]</scope>
    <source>
        <strain evidence="9 10">DSM 108380</strain>
    </source>
</reference>
<dbReference type="InterPro" id="IPR006102">
    <property type="entry name" value="Ig-like_GH2"/>
</dbReference>
<dbReference type="Pfam" id="PF16353">
    <property type="entry name" value="LacZ_4"/>
    <property type="match status" value="1"/>
</dbReference>
<dbReference type="Gene3D" id="2.70.98.10">
    <property type="match status" value="1"/>
</dbReference>
<accession>A0A8H4VZ50</accession>
<keyword evidence="5" id="KW-0326">Glycosidase</keyword>
<dbReference type="EC" id="3.2.1.23" evidence="3"/>
<dbReference type="OrthoDB" id="408320at2759"/>
<evidence type="ECO:0000256" key="3">
    <source>
        <dbReference type="ARBA" id="ARBA00012756"/>
    </source>
</evidence>
<dbReference type="PRINTS" id="PR00132">
    <property type="entry name" value="GLHYDRLASE2"/>
</dbReference>
<dbReference type="InterPro" id="IPR006101">
    <property type="entry name" value="Glyco_hydro_2"/>
</dbReference>
<comment type="similarity">
    <text evidence="2">Belongs to the glycosyl hydrolase 2 family.</text>
</comment>
<dbReference type="Proteomes" id="UP000566819">
    <property type="component" value="Unassembled WGS sequence"/>
</dbReference>
<dbReference type="InterPro" id="IPR014718">
    <property type="entry name" value="GH-type_carb-bd"/>
</dbReference>
<dbReference type="InterPro" id="IPR032312">
    <property type="entry name" value="LacZ_4"/>
</dbReference>
<evidence type="ECO:0000256" key="6">
    <source>
        <dbReference type="ARBA" id="ARBA00032230"/>
    </source>
</evidence>
<evidence type="ECO:0000256" key="7">
    <source>
        <dbReference type="SAM" id="MobiDB-lite"/>
    </source>
</evidence>
<dbReference type="InterPro" id="IPR013783">
    <property type="entry name" value="Ig-like_fold"/>
</dbReference>
<dbReference type="Gene3D" id="2.60.120.260">
    <property type="entry name" value="Galactose-binding domain-like"/>
    <property type="match status" value="1"/>
</dbReference>